<organism evidence="2 3">
    <name type="scientific">Halalkalicoccus tibetensis</name>
    <dbReference type="NCBI Taxonomy" id="175632"/>
    <lineage>
        <taxon>Archaea</taxon>
        <taxon>Methanobacteriati</taxon>
        <taxon>Methanobacteriota</taxon>
        <taxon>Stenosarchaea group</taxon>
        <taxon>Halobacteria</taxon>
        <taxon>Halobacteriales</taxon>
        <taxon>Halococcaceae</taxon>
        <taxon>Halalkalicoccus</taxon>
    </lineage>
</organism>
<reference evidence="2 3" key="1">
    <citation type="journal article" date="2019" name="Int. J. Syst. Evol. Microbiol.">
        <title>The Global Catalogue of Microorganisms (GCM) 10K type strain sequencing project: providing services to taxonomists for standard genome sequencing and annotation.</title>
        <authorList>
            <consortium name="The Broad Institute Genomics Platform"/>
            <consortium name="The Broad Institute Genome Sequencing Center for Infectious Disease"/>
            <person name="Wu L."/>
            <person name="Ma J."/>
        </authorList>
    </citation>
    <scope>NUCLEOTIDE SEQUENCE [LARGE SCALE GENOMIC DNA]</scope>
    <source>
        <strain evidence="2 3">CGMCC 1.3240</strain>
    </source>
</reference>
<dbReference type="AlphaFoldDB" id="A0ABD5VAC7"/>
<dbReference type="Proteomes" id="UP001596312">
    <property type="component" value="Unassembled WGS sequence"/>
</dbReference>
<evidence type="ECO:0000313" key="2">
    <source>
        <dbReference type="EMBL" id="MFC6905864.1"/>
    </source>
</evidence>
<comment type="caution">
    <text evidence="2">The sequence shown here is derived from an EMBL/GenBank/DDBJ whole genome shotgun (WGS) entry which is preliminary data.</text>
</comment>
<dbReference type="InterPro" id="IPR002145">
    <property type="entry name" value="CopG"/>
</dbReference>
<evidence type="ECO:0000259" key="1">
    <source>
        <dbReference type="Pfam" id="PF01402"/>
    </source>
</evidence>
<dbReference type="RefSeq" id="WP_340604394.1">
    <property type="nucleotide sequence ID" value="NZ_JBBMXV010000003.1"/>
</dbReference>
<accession>A0ABD5VAC7</accession>
<dbReference type="Pfam" id="PF01402">
    <property type="entry name" value="RHH_1"/>
    <property type="match status" value="1"/>
</dbReference>
<keyword evidence="3" id="KW-1185">Reference proteome</keyword>
<feature type="domain" description="Ribbon-helix-helix protein CopG" evidence="1">
    <location>
        <begin position="3"/>
        <end position="38"/>
    </location>
</feature>
<gene>
    <name evidence="2" type="ORF">ACFQGH_11750</name>
</gene>
<evidence type="ECO:0000313" key="3">
    <source>
        <dbReference type="Proteomes" id="UP001596312"/>
    </source>
</evidence>
<protein>
    <submittedName>
        <fullName evidence="2">Ribbon-helix-helix protein, CopG family</fullName>
    </submittedName>
</protein>
<dbReference type="EMBL" id="JBHSXQ010000003">
    <property type="protein sequence ID" value="MFC6905864.1"/>
    <property type="molecule type" value="Genomic_DNA"/>
</dbReference>
<proteinExistence type="predicted"/>
<name>A0ABD5VAC7_9EURY</name>
<sequence length="75" mass="8613">MTKTVSAKVPDELKEELEREGINVSEVIRDALSEELAERRRETLQNDVADLRERVGNSVSTETIVDSVRETREER</sequence>